<name>A0A7T7CG08_9BACI</name>
<evidence type="ECO:0000313" key="6">
    <source>
        <dbReference type="Proteomes" id="UP000595349"/>
    </source>
</evidence>
<dbReference type="GO" id="GO:0003676">
    <property type="term" value="F:nucleic acid binding"/>
    <property type="evidence" value="ECO:0007669"/>
    <property type="project" value="InterPro"/>
</dbReference>
<keyword evidence="2" id="KW-0378">Hydrolase</keyword>
<dbReference type="Proteomes" id="UP000595349">
    <property type="component" value="Chromosome"/>
</dbReference>
<dbReference type="EMBL" id="CP054706">
    <property type="protein sequence ID" value="QQK80690.1"/>
    <property type="molecule type" value="Genomic_DNA"/>
</dbReference>
<evidence type="ECO:0000256" key="3">
    <source>
        <dbReference type="SAM" id="Coils"/>
    </source>
</evidence>
<evidence type="ECO:0000313" key="5">
    <source>
        <dbReference type="EMBL" id="QQK80690.1"/>
    </source>
</evidence>
<dbReference type="Pfam" id="PF08797">
    <property type="entry name" value="HIRAN"/>
    <property type="match status" value="1"/>
</dbReference>
<organism evidence="5 6">
    <name type="scientific">Salicibibacter cibi</name>
    <dbReference type="NCBI Taxonomy" id="2743001"/>
    <lineage>
        <taxon>Bacteria</taxon>
        <taxon>Bacillati</taxon>
        <taxon>Bacillota</taxon>
        <taxon>Bacilli</taxon>
        <taxon>Bacillales</taxon>
        <taxon>Bacillaceae</taxon>
        <taxon>Salicibibacter</taxon>
    </lineage>
</organism>
<keyword evidence="3" id="KW-0175">Coiled coil</keyword>
<dbReference type="Gene3D" id="1.25.40.10">
    <property type="entry name" value="Tetratricopeptide repeat domain"/>
    <property type="match status" value="1"/>
</dbReference>
<dbReference type="RefSeq" id="WP_200085058.1">
    <property type="nucleotide sequence ID" value="NZ_CP054706.1"/>
</dbReference>
<evidence type="ECO:0000256" key="1">
    <source>
        <dbReference type="ARBA" id="ARBA00022723"/>
    </source>
</evidence>
<accession>A0A7T7CG08</accession>
<feature type="domain" description="HIRAN" evidence="4">
    <location>
        <begin position="130"/>
        <end position="192"/>
    </location>
</feature>
<reference evidence="5 6" key="1">
    <citation type="submission" date="2020-06" db="EMBL/GenBank/DDBJ databases">
        <title>Genomic analysis of Salicibibacter sp. NKC21-4.</title>
        <authorList>
            <person name="Oh Y.J."/>
        </authorList>
    </citation>
    <scope>NUCLEOTIDE SEQUENCE [LARGE SCALE GENOMIC DNA]</scope>
    <source>
        <strain evidence="5 6">NKC21-4</strain>
    </source>
</reference>
<evidence type="ECO:0000256" key="2">
    <source>
        <dbReference type="ARBA" id="ARBA00022801"/>
    </source>
</evidence>
<proteinExistence type="predicted"/>
<gene>
    <name evidence="5" type="ORF">HUG20_12805</name>
</gene>
<feature type="coiled-coil region" evidence="3">
    <location>
        <begin position="267"/>
        <end position="320"/>
    </location>
</feature>
<dbReference type="AlphaFoldDB" id="A0A7T7CG08"/>
<keyword evidence="6" id="KW-1185">Reference proteome</keyword>
<dbReference type="InterPro" id="IPR014905">
    <property type="entry name" value="HIRAN"/>
</dbReference>
<evidence type="ECO:0000259" key="4">
    <source>
        <dbReference type="Pfam" id="PF08797"/>
    </source>
</evidence>
<dbReference type="KEGG" id="scib:HUG20_12805"/>
<dbReference type="InterPro" id="IPR011990">
    <property type="entry name" value="TPR-like_helical_dom_sf"/>
</dbReference>
<dbReference type="Gene3D" id="3.30.70.2330">
    <property type="match status" value="1"/>
</dbReference>
<dbReference type="GO" id="GO:0016818">
    <property type="term" value="F:hydrolase activity, acting on acid anhydrides, in phosphorus-containing anhydrides"/>
    <property type="evidence" value="ECO:0007669"/>
    <property type="project" value="InterPro"/>
</dbReference>
<sequence length="326" mass="37841">MFNLFKKMFQDNSLTSQEKAIKRMRSQKLNTKTANTKNIAIKNTDNKQRSNKIEKLDKGKLSPKVPTIDDPTKRKLNEAYRRSGDPENMIRVNQPKPKGTSKKVIEFVPIAGIQKREKDALKFATSENISLELEKEANNPYDKNAVKVYGNYTINENENTIFLGYVPGKYTEQLSSYNTLNATIKTIYFPTEKKGIGFRMDIWGERNNKKTIGEQSYDKSIDVPDDSADRNLDGKKLEKEGYIDNAIEFYEANVQENFEGNFPYERLAIIYRKRKQYQEEVRVLKQAISLFEKLELNSHRSDVSSKLMKFKERLDRAEELANKDSK</sequence>
<dbReference type="GO" id="GO:0008270">
    <property type="term" value="F:zinc ion binding"/>
    <property type="evidence" value="ECO:0007669"/>
    <property type="project" value="InterPro"/>
</dbReference>
<keyword evidence="1" id="KW-0479">Metal-binding</keyword>
<protein>
    <recommendedName>
        <fullName evidence="4">HIRAN domain-containing protein</fullName>
    </recommendedName>
</protein>
<dbReference type="SUPFAM" id="SSF48452">
    <property type="entry name" value="TPR-like"/>
    <property type="match status" value="1"/>
</dbReference>